<dbReference type="PANTHER" id="PTHR10859">
    <property type="entry name" value="GLYCOSYL TRANSFERASE"/>
    <property type="match status" value="1"/>
</dbReference>
<dbReference type="GO" id="GO:0006487">
    <property type="term" value="P:protein N-linked glycosylation"/>
    <property type="evidence" value="ECO:0007669"/>
    <property type="project" value="TreeGrafter"/>
</dbReference>
<evidence type="ECO:0000313" key="3">
    <source>
        <dbReference type="Proteomes" id="UP000238634"/>
    </source>
</evidence>
<sequence length="499" mass="56400">MHQSSRIALVTQPTTQPTTSLFKDAFKQQVRTYFDQIAPDLDRWNRRNGYYYQDLDRLHQFLIPPGSRLLEVGCGTGNLLAALDPDVGVGIDFSQTAIDIAKAKYPHLQFYCRDVETLTPKELGSNVAFDFIVLSGTLGHLGDIQQALQQLQAFCHPRTRLILTFHNFLWQPLLHLAERIGQRRPQPPQSWLSMTDVQNLLKITGYLPVRSGRRFLMPKPIPGLAFLFNRILAHLPGINHLCLTNYVIARPDLPATDANDYTCSVIIPARNEAGNIRGAIDRLPQLGKHTEVIFVEGHSQDHTWAEIQRVVQQGHDRFTLKAFQQLGKGKADAVRLGFDHAIGDILIILDADLTVQPEDLPHFFAVITSGRGEFANGSRLVYPRSGEAMPWLNNWANKFFSLTFSFLLGQPLKDTLCGTKVLRREDYEKIAAGRSYFGDFDPFGDFDLLFGATKLSLHMVDVPVRYQPRTYGASNIAHVREGLILLQMCLYASRKIKFF</sequence>
<reference evidence="2 3" key="1">
    <citation type="submission" date="2018-02" db="EMBL/GenBank/DDBJ databases">
        <authorList>
            <person name="Cohen D.B."/>
            <person name="Kent A.D."/>
        </authorList>
    </citation>
    <scope>NUCLEOTIDE SEQUENCE [LARGE SCALE GENOMIC DNA]</scope>
    <source>
        <strain evidence="2 3">ULC007</strain>
    </source>
</reference>
<dbReference type="SUPFAM" id="SSF53335">
    <property type="entry name" value="S-adenosyl-L-methionine-dependent methyltransferases"/>
    <property type="match status" value="1"/>
</dbReference>
<dbReference type="PANTHER" id="PTHR10859:SF91">
    <property type="entry name" value="DOLICHYL-PHOSPHATE BETA-GLUCOSYLTRANSFERASE"/>
    <property type="match status" value="1"/>
</dbReference>
<dbReference type="InterPro" id="IPR001173">
    <property type="entry name" value="Glyco_trans_2-like"/>
</dbReference>
<name>A0A2T1D9H9_9CYAN</name>
<proteinExistence type="predicted"/>
<dbReference type="CDD" id="cd04179">
    <property type="entry name" value="DPM_DPG-synthase_like"/>
    <property type="match status" value="1"/>
</dbReference>
<dbReference type="SUPFAM" id="SSF53448">
    <property type="entry name" value="Nucleotide-diphospho-sugar transferases"/>
    <property type="match status" value="1"/>
</dbReference>
<evidence type="ECO:0000259" key="1">
    <source>
        <dbReference type="Pfam" id="PF00535"/>
    </source>
</evidence>
<dbReference type="OrthoDB" id="9806525at2"/>
<dbReference type="Pfam" id="PF13489">
    <property type="entry name" value="Methyltransf_23"/>
    <property type="match status" value="1"/>
</dbReference>
<dbReference type="CDD" id="cd02440">
    <property type="entry name" value="AdoMet_MTases"/>
    <property type="match status" value="1"/>
</dbReference>
<keyword evidence="2" id="KW-0808">Transferase</keyword>
<dbReference type="GO" id="GO:0016740">
    <property type="term" value="F:transferase activity"/>
    <property type="evidence" value="ECO:0007669"/>
    <property type="project" value="UniProtKB-KW"/>
</dbReference>
<protein>
    <submittedName>
        <fullName evidence="2">Glycosyl transferase</fullName>
    </submittedName>
</protein>
<comment type="caution">
    <text evidence="2">The sequence shown here is derived from an EMBL/GenBank/DDBJ whole genome shotgun (WGS) entry which is preliminary data.</text>
</comment>
<feature type="domain" description="Glycosyltransferase 2-like" evidence="1">
    <location>
        <begin position="264"/>
        <end position="430"/>
    </location>
</feature>
<accession>A0A2T1D9H9</accession>
<dbReference type="Gene3D" id="3.40.50.150">
    <property type="entry name" value="Vaccinia Virus protein VP39"/>
    <property type="match status" value="1"/>
</dbReference>
<dbReference type="STRING" id="1920490.GCA_001895925_00433"/>
<dbReference type="EMBL" id="PVWG01000032">
    <property type="protein sequence ID" value="PSB17106.1"/>
    <property type="molecule type" value="Genomic_DNA"/>
</dbReference>
<dbReference type="InterPro" id="IPR029063">
    <property type="entry name" value="SAM-dependent_MTases_sf"/>
</dbReference>
<organism evidence="2 3">
    <name type="scientific">Phormidesmis priestleyi ULC007</name>
    <dbReference type="NCBI Taxonomy" id="1920490"/>
    <lineage>
        <taxon>Bacteria</taxon>
        <taxon>Bacillati</taxon>
        <taxon>Cyanobacteriota</taxon>
        <taxon>Cyanophyceae</taxon>
        <taxon>Leptolyngbyales</taxon>
        <taxon>Leptolyngbyaceae</taxon>
        <taxon>Phormidesmis</taxon>
    </lineage>
</organism>
<reference evidence="2 3" key="2">
    <citation type="submission" date="2018-03" db="EMBL/GenBank/DDBJ databases">
        <title>The ancient ancestry and fast evolution of plastids.</title>
        <authorList>
            <person name="Moore K.R."/>
            <person name="Magnabosco C."/>
            <person name="Momper L."/>
            <person name="Gold D.A."/>
            <person name="Bosak T."/>
            <person name="Fournier G.P."/>
        </authorList>
    </citation>
    <scope>NUCLEOTIDE SEQUENCE [LARGE SCALE GENOMIC DNA]</scope>
    <source>
        <strain evidence="2 3">ULC007</strain>
    </source>
</reference>
<evidence type="ECO:0000313" key="2">
    <source>
        <dbReference type="EMBL" id="PSB17106.1"/>
    </source>
</evidence>
<dbReference type="Pfam" id="PF00535">
    <property type="entry name" value="Glycos_transf_2"/>
    <property type="match status" value="1"/>
</dbReference>
<dbReference type="Gene3D" id="3.90.550.10">
    <property type="entry name" value="Spore Coat Polysaccharide Biosynthesis Protein SpsA, Chain A"/>
    <property type="match status" value="1"/>
</dbReference>
<dbReference type="InterPro" id="IPR029044">
    <property type="entry name" value="Nucleotide-diphossugar_trans"/>
</dbReference>
<gene>
    <name evidence="2" type="ORF">C7B65_19535</name>
</gene>
<keyword evidence="3" id="KW-1185">Reference proteome</keyword>
<dbReference type="AlphaFoldDB" id="A0A2T1D9H9"/>
<dbReference type="Proteomes" id="UP000238634">
    <property type="component" value="Unassembled WGS sequence"/>
</dbReference>